<protein>
    <submittedName>
        <fullName evidence="2">Uncharacterized protein</fullName>
    </submittedName>
</protein>
<evidence type="ECO:0000313" key="2">
    <source>
        <dbReference type="EMBL" id="GGY67605.1"/>
    </source>
</evidence>
<organism evidence="2 3">
    <name type="scientific">Marinobacter zhanjiangensis</name>
    <dbReference type="NCBI Taxonomy" id="578215"/>
    <lineage>
        <taxon>Bacteria</taxon>
        <taxon>Pseudomonadati</taxon>
        <taxon>Pseudomonadota</taxon>
        <taxon>Gammaproteobacteria</taxon>
        <taxon>Pseudomonadales</taxon>
        <taxon>Marinobacteraceae</taxon>
        <taxon>Marinobacter</taxon>
    </lineage>
</organism>
<keyword evidence="1" id="KW-0812">Transmembrane</keyword>
<evidence type="ECO:0000313" key="3">
    <source>
        <dbReference type="Proteomes" id="UP000601597"/>
    </source>
</evidence>
<keyword evidence="1" id="KW-1133">Transmembrane helix</keyword>
<gene>
    <name evidence="2" type="ORF">GCM10007071_13280</name>
</gene>
<reference evidence="3" key="1">
    <citation type="journal article" date="2019" name="Int. J. Syst. Evol. Microbiol.">
        <title>The Global Catalogue of Microorganisms (GCM) 10K type strain sequencing project: providing services to taxonomists for standard genome sequencing and annotation.</title>
        <authorList>
            <consortium name="The Broad Institute Genomics Platform"/>
            <consortium name="The Broad Institute Genome Sequencing Center for Infectious Disease"/>
            <person name="Wu L."/>
            <person name="Ma J."/>
        </authorList>
    </citation>
    <scope>NUCLEOTIDE SEQUENCE [LARGE SCALE GENOMIC DNA]</scope>
    <source>
        <strain evidence="3">KCTC 22280</strain>
    </source>
</reference>
<feature type="transmembrane region" description="Helical" evidence="1">
    <location>
        <begin position="48"/>
        <end position="69"/>
    </location>
</feature>
<evidence type="ECO:0000256" key="1">
    <source>
        <dbReference type="SAM" id="Phobius"/>
    </source>
</evidence>
<comment type="caution">
    <text evidence="2">The sequence shown here is derived from an EMBL/GenBank/DDBJ whole genome shotgun (WGS) entry which is preliminary data.</text>
</comment>
<feature type="transmembrane region" description="Helical" evidence="1">
    <location>
        <begin position="90"/>
        <end position="110"/>
    </location>
</feature>
<accession>A0ABQ3AWP6</accession>
<dbReference type="EMBL" id="BMXV01000002">
    <property type="protein sequence ID" value="GGY67605.1"/>
    <property type="molecule type" value="Genomic_DNA"/>
</dbReference>
<sequence>MLLFGVFFVAISVFFIVYSFTTIADNTNLYLQLQQSKVAVVLQDTGFLFYYGGWAVLLSLLLMGFYSLFLAYKGERPRSLDKKITKAMGYSLILGLILMISGKFAAQLYWTNAFEQAGYVECENSFGMTQSWSTKVWVLDSESCRTPFDPYGIWRKQAGIASGVGRSEESENGMQ</sequence>
<proteinExistence type="predicted"/>
<dbReference type="Proteomes" id="UP000601597">
    <property type="component" value="Unassembled WGS sequence"/>
</dbReference>
<keyword evidence="1" id="KW-0472">Membrane</keyword>
<name>A0ABQ3AWP6_9GAMM</name>
<keyword evidence="3" id="KW-1185">Reference proteome</keyword>